<accession>A0A4Z2F1J0</accession>
<keyword evidence="3" id="KW-1185">Reference proteome</keyword>
<comment type="caution">
    <text evidence="2">The sequence shown here is derived from an EMBL/GenBank/DDBJ whole genome shotgun (WGS) entry which is preliminary data.</text>
</comment>
<protein>
    <submittedName>
        <fullName evidence="2">Uncharacterized protein</fullName>
    </submittedName>
</protein>
<proteinExistence type="predicted"/>
<gene>
    <name evidence="2" type="ORF">EYF80_055011</name>
</gene>
<reference evidence="2 3" key="1">
    <citation type="submission" date="2019-03" db="EMBL/GenBank/DDBJ databases">
        <title>First draft genome of Liparis tanakae, snailfish: a comprehensive survey of snailfish specific genes.</title>
        <authorList>
            <person name="Kim W."/>
            <person name="Song I."/>
            <person name="Jeong J.-H."/>
            <person name="Kim D."/>
            <person name="Kim S."/>
            <person name="Ryu S."/>
            <person name="Song J.Y."/>
            <person name="Lee S.K."/>
        </authorList>
    </citation>
    <scope>NUCLEOTIDE SEQUENCE [LARGE SCALE GENOMIC DNA]</scope>
    <source>
        <tissue evidence="2">Muscle</tissue>
    </source>
</reference>
<feature type="region of interest" description="Disordered" evidence="1">
    <location>
        <begin position="47"/>
        <end position="124"/>
    </location>
</feature>
<evidence type="ECO:0000313" key="3">
    <source>
        <dbReference type="Proteomes" id="UP000314294"/>
    </source>
</evidence>
<dbReference type="EMBL" id="SRLO01001883">
    <property type="protein sequence ID" value="TNN34823.1"/>
    <property type="molecule type" value="Genomic_DNA"/>
</dbReference>
<organism evidence="2 3">
    <name type="scientific">Liparis tanakae</name>
    <name type="common">Tanaka's snailfish</name>
    <dbReference type="NCBI Taxonomy" id="230148"/>
    <lineage>
        <taxon>Eukaryota</taxon>
        <taxon>Metazoa</taxon>
        <taxon>Chordata</taxon>
        <taxon>Craniata</taxon>
        <taxon>Vertebrata</taxon>
        <taxon>Euteleostomi</taxon>
        <taxon>Actinopterygii</taxon>
        <taxon>Neopterygii</taxon>
        <taxon>Teleostei</taxon>
        <taxon>Neoteleostei</taxon>
        <taxon>Acanthomorphata</taxon>
        <taxon>Eupercaria</taxon>
        <taxon>Perciformes</taxon>
        <taxon>Cottioidei</taxon>
        <taxon>Cottales</taxon>
        <taxon>Liparidae</taxon>
        <taxon>Liparis</taxon>
    </lineage>
</organism>
<sequence length="124" mass="13306">MNRLVALTVRTSRVLTALTDLGQEVGDAGLTRAVVLPELPLVVWNRPTDTERGERYTAPGDRADGLEDEFATGAPTTNLRADGEAGSVSGSEWRPCVKPRRAPPIDQDGLISMHTPTRADTALV</sequence>
<dbReference type="AlphaFoldDB" id="A0A4Z2F1J0"/>
<feature type="compositionally biased region" description="Basic and acidic residues" evidence="1">
    <location>
        <begin position="48"/>
        <end position="65"/>
    </location>
</feature>
<name>A0A4Z2F1J0_9TELE</name>
<evidence type="ECO:0000256" key="1">
    <source>
        <dbReference type="SAM" id="MobiDB-lite"/>
    </source>
</evidence>
<dbReference type="Proteomes" id="UP000314294">
    <property type="component" value="Unassembled WGS sequence"/>
</dbReference>
<evidence type="ECO:0000313" key="2">
    <source>
        <dbReference type="EMBL" id="TNN34823.1"/>
    </source>
</evidence>